<dbReference type="AlphaFoldDB" id="A0AA38W7S5"/>
<dbReference type="PANTHER" id="PTHR31635:SF196">
    <property type="entry name" value="REVERSE TRANSCRIPTASE DOMAIN-CONTAINING PROTEIN-RELATED"/>
    <property type="match status" value="1"/>
</dbReference>
<dbReference type="PANTHER" id="PTHR31635">
    <property type="entry name" value="REVERSE TRANSCRIPTASE DOMAIN-CONTAINING PROTEIN-RELATED"/>
    <property type="match status" value="1"/>
</dbReference>
<accession>A0AA38W7S5</accession>
<organism evidence="2 3">
    <name type="scientific">Centaurea solstitialis</name>
    <name type="common">yellow star-thistle</name>
    <dbReference type="NCBI Taxonomy" id="347529"/>
    <lineage>
        <taxon>Eukaryota</taxon>
        <taxon>Viridiplantae</taxon>
        <taxon>Streptophyta</taxon>
        <taxon>Embryophyta</taxon>
        <taxon>Tracheophyta</taxon>
        <taxon>Spermatophyta</taxon>
        <taxon>Magnoliopsida</taxon>
        <taxon>eudicotyledons</taxon>
        <taxon>Gunneridae</taxon>
        <taxon>Pentapetalae</taxon>
        <taxon>asterids</taxon>
        <taxon>campanulids</taxon>
        <taxon>Asterales</taxon>
        <taxon>Asteraceae</taxon>
        <taxon>Carduoideae</taxon>
        <taxon>Cardueae</taxon>
        <taxon>Centaureinae</taxon>
        <taxon>Centaurea</taxon>
    </lineage>
</organism>
<dbReference type="InterPro" id="IPR000477">
    <property type="entry name" value="RT_dom"/>
</dbReference>
<dbReference type="Pfam" id="PF00078">
    <property type="entry name" value="RVT_1"/>
    <property type="match status" value="1"/>
</dbReference>
<evidence type="ECO:0000313" key="2">
    <source>
        <dbReference type="EMBL" id="KAJ9550052.1"/>
    </source>
</evidence>
<evidence type="ECO:0000259" key="1">
    <source>
        <dbReference type="PROSITE" id="PS50878"/>
    </source>
</evidence>
<dbReference type="SUPFAM" id="SSF56672">
    <property type="entry name" value="DNA/RNA polymerases"/>
    <property type="match status" value="1"/>
</dbReference>
<reference evidence="2" key="1">
    <citation type="submission" date="2023-03" db="EMBL/GenBank/DDBJ databases">
        <title>Chromosome-scale reference genome and RAD-based genetic map of yellow starthistle (Centaurea solstitialis) reveal putative structural variation and QTLs associated with invader traits.</title>
        <authorList>
            <person name="Reatini B."/>
            <person name="Cang F.A."/>
            <person name="Jiang Q."/>
            <person name="Mckibben M.T.W."/>
            <person name="Barker M.S."/>
            <person name="Rieseberg L.H."/>
            <person name="Dlugosch K.M."/>
        </authorList>
    </citation>
    <scope>NUCLEOTIDE SEQUENCE</scope>
    <source>
        <strain evidence="2">CAN-66</strain>
        <tissue evidence="2">Leaf</tissue>
    </source>
</reference>
<dbReference type="SUPFAM" id="SSF56219">
    <property type="entry name" value="DNase I-like"/>
    <property type="match status" value="1"/>
</dbReference>
<dbReference type="PROSITE" id="PS50878">
    <property type="entry name" value="RT_POL"/>
    <property type="match status" value="1"/>
</dbReference>
<evidence type="ECO:0000313" key="3">
    <source>
        <dbReference type="Proteomes" id="UP001172457"/>
    </source>
</evidence>
<gene>
    <name evidence="2" type="ORF">OSB04_022595</name>
</gene>
<dbReference type="GO" id="GO:0003824">
    <property type="term" value="F:catalytic activity"/>
    <property type="evidence" value="ECO:0007669"/>
    <property type="project" value="InterPro"/>
</dbReference>
<feature type="domain" description="Reverse transcriptase" evidence="1">
    <location>
        <begin position="454"/>
        <end position="693"/>
    </location>
</feature>
<name>A0AA38W7S5_9ASTR</name>
<proteinExistence type="predicted"/>
<protein>
    <recommendedName>
        <fullName evidence="1">Reverse transcriptase domain-containing protein</fullName>
    </recommendedName>
</protein>
<dbReference type="Gene3D" id="3.60.10.10">
    <property type="entry name" value="Endonuclease/exonuclease/phosphatase"/>
    <property type="match status" value="1"/>
</dbReference>
<dbReference type="EMBL" id="JARYMX010000005">
    <property type="protein sequence ID" value="KAJ9550052.1"/>
    <property type="molecule type" value="Genomic_DNA"/>
</dbReference>
<comment type="caution">
    <text evidence="2">The sequence shown here is derived from an EMBL/GenBank/DDBJ whole genome shotgun (WGS) entry which is preliminary data.</text>
</comment>
<dbReference type="CDD" id="cd01650">
    <property type="entry name" value="RT_nLTR_like"/>
    <property type="match status" value="1"/>
</dbReference>
<dbReference type="InterPro" id="IPR043502">
    <property type="entry name" value="DNA/RNA_pol_sf"/>
</dbReference>
<dbReference type="Pfam" id="PF03372">
    <property type="entry name" value="Exo_endo_phos"/>
    <property type="match status" value="1"/>
</dbReference>
<keyword evidence="3" id="KW-1185">Reference proteome</keyword>
<dbReference type="InterPro" id="IPR005135">
    <property type="entry name" value="Endo/exonuclease/phosphatase"/>
</dbReference>
<dbReference type="Proteomes" id="UP001172457">
    <property type="component" value="Chromosome 5"/>
</dbReference>
<dbReference type="InterPro" id="IPR036691">
    <property type="entry name" value="Endo/exonu/phosph_ase_sf"/>
</dbReference>
<sequence length="693" mass="78879">MVKVLSVNSNGLGADLKKNWIKSLARENKCNFICIQETHLQVVDSRLAKSCWGNMNFNMEFVEAVGRSGGLLTIWDPSLFVKESVSRVANFLMLKGRWLPNNKQLGIINIYAPNVVTGRDTLWQNLSSLLRADQATGWVLCGDFNEVRRPEERRGSMFSVRGATSFNSFIESLDLFEPHMGEGDGEKHSKLDRFLVSRGFLDEWSNPGTSAIQRLYSDHNPIVLSTESPDFGPIPFKFYNSWLQDGSLAEVVSKSWVGYGGRDNNLSPILVLCKKLKRTKLAIKEWRKVENEDRCKMIKELKQKHNNLECLGEERRLSGEERRELGTILEKIHELEGRELMDVKQKAKIAWLKEGDENSSFFHGIVAAKKRKNWMHGKIQGEWEYSLSFRSSRFRKISESQNCMLEAPFTAEEIKNAVWSCGGEKAPGPDGFSFALIRKYWDMMSLDFYKAVKEFESDPGRMAACNSSFIALVPKVNDPLCISDFRPIHLMGCISKIVSKILAERLKLVVGDVINPVQTAYVKARQITDGPLIVNEIIHWVKRVKKKIFILKVDFEKAFDNIRWDFLWEVMAQMNFGRTWISWLKGFICTAQVSVLVNGSPTKQFSLEKGVRQGDPLSPYLFIIAMEGLIAAINEAKELGMFVGLELPNNGPIISNLHFADDALFIGKWSDINLRNLMEILRCFYKASGLKIN</sequence>